<evidence type="ECO:0000313" key="3">
    <source>
        <dbReference type="EMBL" id="PNH19434.1"/>
    </source>
</evidence>
<evidence type="ECO:0000256" key="2">
    <source>
        <dbReference type="SAM" id="SignalP"/>
    </source>
</evidence>
<sequence>MKIYMLVYKCATKSAKFFACICVVSITISLLASLAGCSSEKQQMPAQEAAGKIAEKSGQRDKQTAENKSSDTKNLNLPDKVDLAAKSLLDGLDFEPGIDRNKVAVYLLSQTGSAIWLKVDELYKYPTNETLRLIKYDFSSGAVVKTIDIKKLGLNGAEIKSAVETDDAVWLSGISDLAGEAGINGFIGRFDLEKQKITINKVSDDKIFNLMFTPELWRKGQQVMRIWLSKKNTQTEILQLNKDNIKTLKTLAARPFMPSLLNLSYNDTAILSYLSADEKLHGIYPAENKVEELSYIDKLDLKQGDRLFPCGDDAILLVPNARMFYYDYYYVDSKTESVFPIPELTSRLETFYSVTVASDRLLLVGRDSESHQALYYILKIKVKVNEGLTYELSQIKFEGLQDCLTHVFAKIGDDLYFCGQDRLNKSLHWRKLVA</sequence>
<protein>
    <recommendedName>
        <fullName evidence="5">Lipoprotein</fullName>
    </recommendedName>
</protein>
<evidence type="ECO:0000256" key="1">
    <source>
        <dbReference type="SAM" id="MobiDB-lite"/>
    </source>
</evidence>
<feature type="compositionally biased region" description="Basic and acidic residues" evidence="1">
    <location>
        <begin position="53"/>
        <end position="71"/>
    </location>
</feature>
<organism evidence="3 4">
    <name type="scientific">Mageeibacillus indolicus</name>
    <dbReference type="NCBI Taxonomy" id="884684"/>
    <lineage>
        <taxon>Bacteria</taxon>
        <taxon>Bacillati</taxon>
        <taxon>Bacillota</taxon>
        <taxon>Clostridia</taxon>
        <taxon>Eubacteriales</taxon>
        <taxon>Oscillospiraceae</taxon>
        <taxon>Mageeibacillus</taxon>
    </lineage>
</organism>
<dbReference type="RefSeq" id="WP_102892184.1">
    <property type="nucleotide sequence ID" value="NZ_NBZD01000001.1"/>
</dbReference>
<comment type="caution">
    <text evidence="3">The sequence shown here is derived from an EMBL/GenBank/DDBJ whole genome shotgun (WGS) entry which is preliminary data.</text>
</comment>
<evidence type="ECO:0000313" key="4">
    <source>
        <dbReference type="Proteomes" id="UP000236394"/>
    </source>
</evidence>
<dbReference type="AlphaFoldDB" id="A0A2J8B3X3"/>
<name>A0A2J8B3X3_9FIRM</name>
<feature type="signal peptide" evidence="2">
    <location>
        <begin position="1"/>
        <end position="34"/>
    </location>
</feature>
<keyword evidence="2" id="KW-0732">Signal</keyword>
<gene>
    <name evidence="3" type="ORF">B7R76_00670</name>
</gene>
<evidence type="ECO:0008006" key="5">
    <source>
        <dbReference type="Google" id="ProtNLM"/>
    </source>
</evidence>
<reference evidence="4" key="1">
    <citation type="submission" date="2017-04" db="EMBL/GenBank/DDBJ databases">
        <authorList>
            <person name="Bumgarner R.E."/>
            <person name="Fredricks D.N."/>
            <person name="Srinivasan S."/>
        </authorList>
    </citation>
    <scope>NUCLEOTIDE SEQUENCE [LARGE SCALE GENOMIC DNA]</scope>
    <source>
        <strain evidence="4">KA00405</strain>
    </source>
</reference>
<accession>A0A2J8B3X3</accession>
<proteinExistence type="predicted"/>
<dbReference type="Proteomes" id="UP000236394">
    <property type="component" value="Unassembled WGS sequence"/>
</dbReference>
<feature type="chain" id="PRO_5039596794" description="Lipoprotein" evidence="2">
    <location>
        <begin position="35"/>
        <end position="434"/>
    </location>
</feature>
<dbReference type="EMBL" id="NBZD01000001">
    <property type="protein sequence ID" value="PNH19434.1"/>
    <property type="molecule type" value="Genomic_DNA"/>
</dbReference>
<feature type="region of interest" description="Disordered" evidence="1">
    <location>
        <begin position="48"/>
        <end position="74"/>
    </location>
</feature>